<comment type="caution">
    <text evidence="1">The sequence shown here is derived from an EMBL/GenBank/DDBJ whole genome shotgun (WGS) entry which is preliminary data.</text>
</comment>
<evidence type="ECO:0000313" key="1">
    <source>
        <dbReference type="EMBL" id="KAF7188719.1"/>
    </source>
</evidence>
<dbReference type="AlphaFoldDB" id="A0A8H6RD21"/>
<evidence type="ECO:0000313" key="2">
    <source>
        <dbReference type="Proteomes" id="UP000660729"/>
    </source>
</evidence>
<organism evidence="1 2">
    <name type="scientific">Pseudocercospora fuligena</name>
    <dbReference type="NCBI Taxonomy" id="685502"/>
    <lineage>
        <taxon>Eukaryota</taxon>
        <taxon>Fungi</taxon>
        <taxon>Dikarya</taxon>
        <taxon>Ascomycota</taxon>
        <taxon>Pezizomycotina</taxon>
        <taxon>Dothideomycetes</taxon>
        <taxon>Dothideomycetidae</taxon>
        <taxon>Mycosphaerellales</taxon>
        <taxon>Mycosphaerellaceae</taxon>
        <taxon>Pseudocercospora</taxon>
    </lineage>
</organism>
<dbReference type="PANTHER" id="PTHR10026">
    <property type="entry name" value="CYCLIN"/>
    <property type="match status" value="1"/>
</dbReference>
<proteinExistence type="predicted"/>
<accession>A0A8H6RD21</accession>
<dbReference type="Proteomes" id="UP000660729">
    <property type="component" value="Unassembled WGS sequence"/>
</dbReference>
<sequence>MAPITAPSHLLNPLVSSIQLETSASQLDGVPKVLEDAVRFETSRLIQAAGILLRLPQEIIAQAIVILQRYCSGAEGGSLLELNSTDVAAASLYLAAKPSATPVSPRQVLTSFAYLSSLEPGLILSNDTEDKLASSWHLSEGEYETGRTALYACEAHILRTLGFQTHVALPHTLCINYLQTLDVFQSGNGPLVAKRTFAHLNSALLSPQMLYLTHQPSALTTAAIYLAAKETGTKLPEVEWWEVFDVDREELGFLVVALRSIEGFASAEKQSWSGRKVPMSVKELKEEIEQR</sequence>
<name>A0A8H6RD21_9PEZI</name>
<gene>
    <name evidence="1" type="ORF">HII31_09971</name>
</gene>
<reference evidence="1" key="1">
    <citation type="submission" date="2020-04" db="EMBL/GenBank/DDBJ databases">
        <title>Draft genome resource of the tomato pathogen Pseudocercospora fuligena.</title>
        <authorList>
            <person name="Zaccaron A."/>
        </authorList>
    </citation>
    <scope>NUCLEOTIDE SEQUENCE</scope>
    <source>
        <strain evidence="1">PF001</strain>
    </source>
</reference>
<keyword evidence="2" id="KW-1185">Reference proteome</keyword>
<dbReference type="OrthoDB" id="10264655at2759"/>
<dbReference type="GO" id="GO:0016538">
    <property type="term" value="F:cyclin-dependent protein serine/threonine kinase regulator activity"/>
    <property type="evidence" value="ECO:0007669"/>
    <property type="project" value="InterPro"/>
</dbReference>
<dbReference type="EMBL" id="JABCIY010000205">
    <property type="protein sequence ID" value="KAF7188719.1"/>
    <property type="molecule type" value="Genomic_DNA"/>
</dbReference>
<dbReference type="GO" id="GO:0006357">
    <property type="term" value="P:regulation of transcription by RNA polymerase II"/>
    <property type="evidence" value="ECO:0007669"/>
    <property type="project" value="InterPro"/>
</dbReference>
<protein>
    <submittedName>
        <fullName evidence="1">Cyclin-L1-1</fullName>
    </submittedName>
</protein>
<dbReference type="InterPro" id="IPR043198">
    <property type="entry name" value="Cyclin/Ssn8"/>
</dbReference>
<dbReference type="Gene3D" id="1.10.472.10">
    <property type="entry name" value="Cyclin-like"/>
    <property type="match status" value="2"/>
</dbReference>
<dbReference type="InterPro" id="IPR036915">
    <property type="entry name" value="Cyclin-like_sf"/>
</dbReference>
<dbReference type="SUPFAM" id="SSF47954">
    <property type="entry name" value="Cyclin-like"/>
    <property type="match status" value="2"/>
</dbReference>